<dbReference type="OrthoDB" id="29058at2759"/>
<keyword evidence="4 6" id="KW-0698">rRNA processing</keyword>
<evidence type="ECO:0000313" key="8">
    <source>
        <dbReference type="EMBL" id="OEJ86450.1"/>
    </source>
</evidence>
<dbReference type="AlphaFoldDB" id="A0A1E5RHT3"/>
<evidence type="ECO:0000256" key="2">
    <source>
        <dbReference type="ARBA" id="ARBA00004604"/>
    </source>
</evidence>
<evidence type="ECO:0000256" key="5">
    <source>
        <dbReference type="ARBA" id="ARBA00023242"/>
    </source>
</evidence>
<evidence type="ECO:0000256" key="1">
    <source>
        <dbReference type="ARBA" id="ARBA00004099"/>
    </source>
</evidence>
<dbReference type="STRING" id="56408.A0A1E5RHT3"/>
<dbReference type="GO" id="GO:0032040">
    <property type="term" value="C:small-subunit processome"/>
    <property type="evidence" value="ECO:0007669"/>
    <property type="project" value="UniProtKB-UniRule"/>
</dbReference>
<evidence type="ECO:0000313" key="9">
    <source>
        <dbReference type="Proteomes" id="UP000095728"/>
    </source>
</evidence>
<evidence type="ECO:0000256" key="4">
    <source>
        <dbReference type="ARBA" id="ARBA00022552"/>
    </source>
</evidence>
<dbReference type="Proteomes" id="UP000095728">
    <property type="component" value="Unassembled WGS sequence"/>
</dbReference>
<sequence length="260" mass="31249">MAKLVHNVQKKQHRERGQTNERSKYGFLEKHKDYVKRAQNFHKKEKTLKILREKAQERNPDEFYYGMHTKRMDPRTGLLVKDRGGSEDDGVLTMDQVKLLKSQDVNYVKTLRQENIMKINKLKNELGFKSKGDHKIFVDDMQEMNDFTPEKYFNTTTEMLERKENRLRLDQMATFGDEDFNADTKKNVQPVETIMPKQSLDKKKLKKYKTMQQYLQREKQLTEVYEKMVQKNELMKNGSKKKVQVDDEKVIFKWKKQRKK</sequence>
<dbReference type="InterPro" id="IPR007144">
    <property type="entry name" value="SSU_processome_Utp11"/>
</dbReference>
<keyword evidence="9" id="KW-1185">Reference proteome</keyword>
<organism evidence="8 9">
    <name type="scientific">Hanseniaspora osmophila</name>
    <dbReference type="NCBI Taxonomy" id="56408"/>
    <lineage>
        <taxon>Eukaryota</taxon>
        <taxon>Fungi</taxon>
        <taxon>Dikarya</taxon>
        <taxon>Ascomycota</taxon>
        <taxon>Saccharomycotina</taxon>
        <taxon>Saccharomycetes</taxon>
        <taxon>Saccharomycodales</taxon>
        <taxon>Saccharomycodaceae</taxon>
        <taxon>Hanseniaspora</taxon>
    </lineage>
</organism>
<feature type="compositionally biased region" description="Basic and acidic residues" evidence="7">
    <location>
        <begin position="15"/>
        <end position="26"/>
    </location>
</feature>
<name>A0A1E5RHT3_9ASCO</name>
<evidence type="ECO:0000256" key="6">
    <source>
        <dbReference type="PIRNR" id="PIRNR015952"/>
    </source>
</evidence>
<proteinExistence type="inferred from homology"/>
<dbReference type="PANTHER" id="PTHR12838:SF0">
    <property type="entry name" value="U3 SMALL NUCLEOLAR RNA-ASSOCIATED PROTEIN 11-RELATED"/>
    <property type="match status" value="1"/>
</dbReference>
<comment type="similarity">
    <text evidence="3 6">Belongs to the UTP11 family.</text>
</comment>
<feature type="region of interest" description="Disordered" evidence="7">
    <location>
        <begin position="1"/>
        <end position="26"/>
    </location>
</feature>
<dbReference type="FunCoup" id="A0A1E5RHT3">
    <property type="interactions" value="738"/>
</dbReference>
<dbReference type="EMBL" id="LPNM01000006">
    <property type="protein sequence ID" value="OEJ86450.1"/>
    <property type="molecule type" value="Genomic_DNA"/>
</dbReference>
<dbReference type="PIRSF" id="PIRSF015952">
    <property type="entry name" value="U3snoRNP11"/>
    <property type="match status" value="1"/>
</dbReference>
<keyword evidence="5 6" id="KW-0539">Nucleus</keyword>
<dbReference type="Pfam" id="PF03998">
    <property type="entry name" value="Utp11"/>
    <property type="match status" value="1"/>
</dbReference>
<comment type="subunit">
    <text evidence="6">Component of the ribosomal small subunit (SSU) processome.</text>
</comment>
<protein>
    <recommendedName>
        <fullName evidence="6">U3 small nucleolar RNA-associated protein 11</fullName>
        <shortName evidence="6">U3 snoRNA-associated protein 11</shortName>
    </recommendedName>
</protein>
<comment type="function">
    <text evidence="1 6">Involved in nucleolar processing of pre-18S ribosomal RNA.</text>
</comment>
<comment type="subcellular location">
    <subcellularLocation>
        <location evidence="2 6">Nucleus</location>
        <location evidence="2 6">Nucleolus</location>
    </subcellularLocation>
</comment>
<evidence type="ECO:0000256" key="7">
    <source>
        <dbReference type="SAM" id="MobiDB-lite"/>
    </source>
</evidence>
<gene>
    <name evidence="8" type="ORF">AWRI3579_g1447</name>
</gene>
<comment type="caution">
    <text evidence="8">The sequence shown here is derived from an EMBL/GenBank/DDBJ whole genome shotgun (WGS) entry which is preliminary data.</text>
</comment>
<reference evidence="9" key="1">
    <citation type="journal article" date="2016" name="Genome Announc.">
        <title>Genome sequences of three species of Hanseniaspora isolated from spontaneous wine fermentations.</title>
        <authorList>
            <person name="Sternes P.R."/>
            <person name="Lee D."/>
            <person name="Kutyna D.R."/>
            <person name="Borneman A.R."/>
        </authorList>
    </citation>
    <scope>NUCLEOTIDE SEQUENCE [LARGE SCALE GENOMIC DNA]</scope>
    <source>
        <strain evidence="9">AWRI3579</strain>
    </source>
</reference>
<evidence type="ECO:0000256" key="3">
    <source>
        <dbReference type="ARBA" id="ARBA00008105"/>
    </source>
</evidence>
<dbReference type="InParanoid" id="A0A1E5RHT3"/>
<dbReference type="GO" id="GO:0006364">
    <property type="term" value="P:rRNA processing"/>
    <property type="evidence" value="ECO:0007669"/>
    <property type="project" value="UniProtKB-UniRule"/>
</dbReference>
<accession>A0A1E5RHT3</accession>
<dbReference type="PANTHER" id="PTHR12838">
    <property type="entry name" value="U3 SMALL NUCLEOLAR RNA-ASSOCIATED PROTEIN 11"/>
    <property type="match status" value="1"/>
</dbReference>